<dbReference type="AlphaFoldDB" id="A7TRA3"/>
<dbReference type="GO" id="GO:0030154">
    <property type="term" value="P:cell differentiation"/>
    <property type="evidence" value="ECO:0007669"/>
    <property type="project" value="TreeGrafter"/>
</dbReference>
<evidence type="ECO:0000313" key="7">
    <source>
        <dbReference type="Proteomes" id="UP000000267"/>
    </source>
</evidence>
<dbReference type="InterPro" id="IPR009071">
    <property type="entry name" value="HMG_box_dom"/>
</dbReference>
<reference evidence="6 7" key="1">
    <citation type="journal article" date="2007" name="Proc. Natl. Acad. Sci. U.S.A.">
        <title>Independent sorting-out of thousands of duplicated gene pairs in two yeast species descended from a whole-genome duplication.</title>
        <authorList>
            <person name="Scannell D.R."/>
            <person name="Frank A.C."/>
            <person name="Conant G.C."/>
            <person name="Byrne K.P."/>
            <person name="Woolfit M."/>
            <person name="Wolfe K.H."/>
        </authorList>
    </citation>
    <scope>NUCLEOTIDE SEQUENCE [LARGE SCALE GENOMIC DNA]</scope>
    <source>
        <strain evidence="7">ATCC 22028 / DSM 70294 / BCRC 21397 / CBS 2163 / NBRC 10782 / NRRL Y-8283 / UCD 57-17</strain>
    </source>
</reference>
<keyword evidence="7" id="KW-1185">Reference proteome</keyword>
<feature type="compositionally biased region" description="Low complexity" evidence="4">
    <location>
        <begin position="145"/>
        <end position="171"/>
    </location>
</feature>
<evidence type="ECO:0000256" key="2">
    <source>
        <dbReference type="ARBA" id="ARBA00023163"/>
    </source>
</evidence>
<keyword evidence="2" id="KW-0804">Transcription</keyword>
<feature type="domain" description="HMG box" evidence="5">
    <location>
        <begin position="197"/>
        <end position="273"/>
    </location>
</feature>
<evidence type="ECO:0000259" key="5">
    <source>
        <dbReference type="PROSITE" id="PS50118"/>
    </source>
</evidence>
<dbReference type="PROSITE" id="PS50118">
    <property type="entry name" value="HMG_BOX_2"/>
    <property type="match status" value="1"/>
</dbReference>
<feature type="region of interest" description="Disordered" evidence="4">
    <location>
        <begin position="84"/>
        <end position="112"/>
    </location>
</feature>
<name>A7TRA3_VANPO</name>
<dbReference type="STRING" id="436907.A7TRA3"/>
<dbReference type="OrthoDB" id="6247875at2759"/>
<dbReference type="PANTHER" id="PTHR10270:SF161">
    <property type="entry name" value="SEX-DETERMINING REGION Y PROTEIN"/>
    <property type="match status" value="1"/>
</dbReference>
<proteinExistence type="predicted"/>
<sequence>MNVLQERRVSLPSIKTLLSAIDNDNAPSITTHDSTSADSTPNINSQIFNQNINSPSSSTTSVGALQHSQNNQLYAASVLQHIHNNSSSKTNPNQIFQSPNQSSYNNFPPRDEINSSYTTVGFNAQNIPHSPTINESSSSTALAMSPASLNSNSQSSPNLGISLESSGSESNLAEEVKQTSHSTKCRCRNYTEDGRHIPRPRNAFILFRQYMHNHLFSKDKGLLISHGSFKTNSLVSREIGQRWRSLSEDEKNYWHGLAKKEKELHKLKYPNYKYIPRKLDATNSGSTTAGVKIEGSDLLQSSSINDTSKSRSNKKRLCEYCRNKMKNPTSKKMK</sequence>
<dbReference type="GO" id="GO:0001228">
    <property type="term" value="F:DNA-binding transcription activator activity, RNA polymerase II-specific"/>
    <property type="evidence" value="ECO:0007669"/>
    <property type="project" value="TreeGrafter"/>
</dbReference>
<feature type="compositionally biased region" description="Polar residues" evidence="4">
    <location>
        <begin position="126"/>
        <end position="142"/>
    </location>
</feature>
<dbReference type="PANTHER" id="PTHR10270">
    <property type="entry name" value="SOX TRANSCRIPTION FACTOR"/>
    <property type="match status" value="1"/>
</dbReference>
<dbReference type="InParanoid" id="A7TRA3"/>
<evidence type="ECO:0000313" key="6">
    <source>
        <dbReference type="EMBL" id="EDO15199.1"/>
    </source>
</evidence>
<feature type="region of interest" description="Disordered" evidence="4">
    <location>
        <begin position="24"/>
        <end position="65"/>
    </location>
</feature>
<dbReference type="KEGG" id="vpo:Kpol_401p4"/>
<dbReference type="GO" id="GO:0000122">
    <property type="term" value="P:negative regulation of transcription by RNA polymerase II"/>
    <property type="evidence" value="ECO:0007669"/>
    <property type="project" value="TreeGrafter"/>
</dbReference>
<accession>A7TRA3</accession>
<feature type="DNA-binding region" description="HMG box" evidence="3">
    <location>
        <begin position="197"/>
        <end position="273"/>
    </location>
</feature>
<evidence type="ECO:0000256" key="3">
    <source>
        <dbReference type="PROSITE-ProRule" id="PRU00267"/>
    </source>
</evidence>
<dbReference type="eggNOG" id="KOG0527">
    <property type="taxonomic scope" value="Eukaryota"/>
</dbReference>
<dbReference type="GO" id="GO:0000978">
    <property type="term" value="F:RNA polymerase II cis-regulatory region sequence-specific DNA binding"/>
    <property type="evidence" value="ECO:0007669"/>
    <property type="project" value="TreeGrafter"/>
</dbReference>
<keyword evidence="1 3" id="KW-0238">DNA-binding</keyword>
<dbReference type="RefSeq" id="XP_001643057.1">
    <property type="nucleotide sequence ID" value="XM_001643007.1"/>
</dbReference>
<dbReference type="Gene3D" id="1.10.30.10">
    <property type="entry name" value="High mobility group box domain"/>
    <property type="match status" value="1"/>
</dbReference>
<dbReference type="Pfam" id="PF00505">
    <property type="entry name" value="HMG_box"/>
    <property type="match status" value="1"/>
</dbReference>
<dbReference type="GeneID" id="5543267"/>
<gene>
    <name evidence="6" type="ORF">Kpol_401p4</name>
</gene>
<dbReference type="InterPro" id="IPR050140">
    <property type="entry name" value="SRY-related_HMG-box_TF-like"/>
</dbReference>
<feature type="compositionally biased region" description="Low complexity" evidence="4">
    <location>
        <begin position="41"/>
        <end position="58"/>
    </location>
</feature>
<dbReference type="EMBL" id="DS480474">
    <property type="protein sequence ID" value="EDO15199.1"/>
    <property type="molecule type" value="Genomic_DNA"/>
</dbReference>
<dbReference type="SMART" id="SM00398">
    <property type="entry name" value="HMG"/>
    <property type="match status" value="1"/>
</dbReference>
<evidence type="ECO:0000256" key="4">
    <source>
        <dbReference type="SAM" id="MobiDB-lite"/>
    </source>
</evidence>
<organism evidence="7">
    <name type="scientific">Vanderwaltozyma polyspora (strain ATCC 22028 / DSM 70294 / BCRC 21397 / CBS 2163 / NBRC 10782 / NRRL Y-8283 / UCD 57-17)</name>
    <name type="common">Kluyveromyces polysporus</name>
    <dbReference type="NCBI Taxonomy" id="436907"/>
    <lineage>
        <taxon>Eukaryota</taxon>
        <taxon>Fungi</taxon>
        <taxon>Dikarya</taxon>
        <taxon>Ascomycota</taxon>
        <taxon>Saccharomycotina</taxon>
        <taxon>Saccharomycetes</taxon>
        <taxon>Saccharomycetales</taxon>
        <taxon>Saccharomycetaceae</taxon>
        <taxon>Vanderwaltozyma</taxon>
    </lineage>
</organism>
<feature type="compositionally biased region" description="Polar residues" evidence="4">
    <location>
        <begin position="84"/>
        <end position="106"/>
    </location>
</feature>
<dbReference type="GO" id="GO:0005634">
    <property type="term" value="C:nucleus"/>
    <property type="evidence" value="ECO:0007669"/>
    <property type="project" value="UniProtKB-UniRule"/>
</dbReference>
<dbReference type="SUPFAM" id="SSF47095">
    <property type="entry name" value="HMG-box"/>
    <property type="match status" value="1"/>
</dbReference>
<evidence type="ECO:0000256" key="1">
    <source>
        <dbReference type="ARBA" id="ARBA00023125"/>
    </source>
</evidence>
<dbReference type="CDD" id="cd01389">
    <property type="entry name" value="HMG-box_ROX1-like"/>
    <property type="match status" value="1"/>
</dbReference>
<feature type="compositionally biased region" description="Polar residues" evidence="4">
    <location>
        <begin position="25"/>
        <end position="40"/>
    </location>
</feature>
<dbReference type="Proteomes" id="UP000000267">
    <property type="component" value="Unassembled WGS sequence"/>
</dbReference>
<dbReference type="HOGENOM" id="CLU_832090_0_0_1"/>
<keyword evidence="3" id="KW-0539">Nucleus</keyword>
<dbReference type="InterPro" id="IPR036910">
    <property type="entry name" value="HMG_box_dom_sf"/>
</dbReference>
<protein>
    <recommendedName>
        <fullName evidence="5">HMG box domain-containing protein</fullName>
    </recommendedName>
</protein>
<feature type="region of interest" description="Disordered" evidence="4">
    <location>
        <begin position="126"/>
        <end position="181"/>
    </location>
</feature>